<feature type="domain" description="CBS" evidence="3">
    <location>
        <begin position="10"/>
        <end position="68"/>
    </location>
</feature>
<dbReference type="SUPFAM" id="SSF54631">
    <property type="entry name" value="CBS-domain pair"/>
    <property type="match status" value="1"/>
</dbReference>
<sequence>MLSILVKDYMQSNVQAIPASASVREVVEHLLKWNVTGAPVVDQQHRVIGFVSEQDCIKDMLNSAFYAEESDSVARIMRRDVLSVTPDTSIVEIAETMLGNKPKNYPVIEHGKLVGLINRRHILNALRENNGSYFSLKRSSPEFAVHSGDIQ</sequence>
<dbReference type="RefSeq" id="WP_094985507.1">
    <property type="nucleotide sequence ID" value="NZ_NHNI01000002.1"/>
</dbReference>
<feature type="domain" description="CBS" evidence="3">
    <location>
        <begin position="77"/>
        <end position="132"/>
    </location>
</feature>
<dbReference type="Pfam" id="PF00571">
    <property type="entry name" value="CBS"/>
    <property type="match status" value="2"/>
</dbReference>
<dbReference type="AlphaFoldDB" id="A0A266Q3K4"/>
<dbReference type="InterPro" id="IPR046342">
    <property type="entry name" value="CBS_dom_sf"/>
</dbReference>
<evidence type="ECO:0000256" key="2">
    <source>
        <dbReference type="PROSITE-ProRule" id="PRU00703"/>
    </source>
</evidence>
<keyword evidence="1 2" id="KW-0129">CBS domain</keyword>
<protein>
    <submittedName>
        <fullName evidence="4">CBS domain-containing protein</fullName>
    </submittedName>
</protein>
<evidence type="ECO:0000313" key="5">
    <source>
        <dbReference type="Proteomes" id="UP000216101"/>
    </source>
</evidence>
<dbReference type="PROSITE" id="PS51371">
    <property type="entry name" value="CBS"/>
    <property type="match status" value="2"/>
</dbReference>
<evidence type="ECO:0000313" key="4">
    <source>
        <dbReference type="EMBL" id="OZY84443.1"/>
    </source>
</evidence>
<dbReference type="Proteomes" id="UP000216101">
    <property type="component" value="Unassembled WGS sequence"/>
</dbReference>
<evidence type="ECO:0000256" key="1">
    <source>
        <dbReference type="ARBA" id="ARBA00023122"/>
    </source>
</evidence>
<dbReference type="InterPro" id="IPR044729">
    <property type="entry name" value="CBS_bac"/>
</dbReference>
<accession>A0A266Q3K4</accession>
<dbReference type="EMBL" id="NHNI01000002">
    <property type="protein sequence ID" value="OZY84443.1"/>
    <property type="molecule type" value="Genomic_DNA"/>
</dbReference>
<dbReference type="InterPro" id="IPR000644">
    <property type="entry name" value="CBS_dom"/>
</dbReference>
<dbReference type="SMART" id="SM00116">
    <property type="entry name" value="CBS"/>
    <property type="match status" value="2"/>
</dbReference>
<comment type="caution">
    <text evidence="4">The sequence shown here is derived from an EMBL/GenBank/DDBJ whole genome shotgun (WGS) entry which is preliminary data.</text>
</comment>
<organism evidence="4 5">
    <name type="scientific">Cellvibrio mixtus</name>
    <dbReference type="NCBI Taxonomy" id="39650"/>
    <lineage>
        <taxon>Bacteria</taxon>
        <taxon>Pseudomonadati</taxon>
        <taxon>Pseudomonadota</taxon>
        <taxon>Gammaproteobacteria</taxon>
        <taxon>Cellvibrionales</taxon>
        <taxon>Cellvibrionaceae</taxon>
        <taxon>Cellvibrio</taxon>
    </lineage>
</organism>
<evidence type="ECO:0000259" key="3">
    <source>
        <dbReference type="PROSITE" id="PS51371"/>
    </source>
</evidence>
<dbReference type="PANTHER" id="PTHR43080">
    <property type="entry name" value="CBS DOMAIN-CONTAINING PROTEIN CBSX3, MITOCHONDRIAL"/>
    <property type="match status" value="1"/>
</dbReference>
<dbReference type="Gene3D" id="3.10.580.10">
    <property type="entry name" value="CBS-domain"/>
    <property type="match status" value="1"/>
</dbReference>
<dbReference type="PANTHER" id="PTHR43080:SF2">
    <property type="entry name" value="CBS DOMAIN-CONTAINING PROTEIN"/>
    <property type="match status" value="1"/>
</dbReference>
<dbReference type="CDD" id="cd04629">
    <property type="entry name" value="CBS_pair_bac"/>
    <property type="match status" value="1"/>
</dbReference>
<gene>
    <name evidence="4" type="ORF">CBP51_14655</name>
</gene>
<name>A0A266Q3K4_9GAMM</name>
<reference evidence="5" key="1">
    <citation type="submission" date="2017-05" db="EMBL/GenBank/DDBJ databases">
        <authorList>
            <person name="Barney B.M."/>
        </authorList>
    </citation>
    <scope>NUCLEOTIDE SEQUENCE [LARGE SCALE GENOMIC DNA]</scope>
    <source>
        <strain evidence="5">PSBB022</strain>
    </source>
</reference>
<keyword evidence="5" id="KW-1185">Reference proteome</keyword>
<dbReference type="InterPro" id="IPR051257">
    <property type="entry name" value="Diverse_CBS-Domain"/>
</dbReference>
<proteinExistence type="predicted"/>